<proteinExistence type="predicted"/>
<dbReference type="InterPro" id="IPR045524">
    <property type="entry name" value="DUF6473"/>
</dbReference>
<comment type="caution">
    <text evidence="3">The sequence shown here is derived from an EMBL/GenBank/DDBJ whole genome shotgun (WGS) entry which is preliminary data.</text>
</comment>
<dbReference type="Proteomes" id="UP000249590">
    <property type="component" value="Unassembled WGS sequence"/>
</dbReference>
<name>A0A8B2NXP9_9HYPH</name>
<organism evidence="3 4">
    <name type="scientific">Acuticoccus sediminis</name>
    <dbReference type="NCBI Taxonomy" id="2184697"/>
    <lineage>
        <taxon>Bacteria</taxon>
        <taxon>Pseudomonadati</taxon>
        <taxon>Pseudomonadota</taxon>
        <taxon>Alphaproteobacteria</taxon>
        <taxon>Hyphomicrobiales</taxon>
        <taxon>Amorphaceae</taxon>
        <taxon>Acuticoccus</taxon>
    </lineage>
</organism>
<dbReference type="OrthoDB" id="5169888at2"/>
<feature type="domain" description="DUF6473" evidence="2">
    <location>
        <begin position="19"/>
        <end position="114"/>
    </location>
</feature>
<feature type="compositionally biased region" description="Low complexity" evidence="1">
    <location>
        <begin position="290"/>
        <end position="299"/>
    </location>
</feature>
<dbReference type="Pfam" id="PF20078">
    <property type="entry name" value="DUF6473"/>
    <property type="match status" value="1"/>
</dbReference>
<gene>
    <name evidence="3" type="ORF">DLJ53_06700</name>
</gene>
<reference evidence="3 4" key="1">
    <citation type="submission" date="2018-05" db="EMBL/GenBank/DDBJ databases">
        <title>Acuticoccus sediminis sp. nov., isolated from deep-sea sediment of Indian Ocean.</title>
        <authorList>
            <person name="Liu X."/>
            <person name="Lai Q."/>
            <person name="Du Y."/>
            <person name="Sun F."/>
            <person name="Zhang X."/>
            <person name="Wang S."/>
            <person name="Shao Z."/>
        </authorList>
    </citation>
    <scope>NUCLEOTIDE SEQUENCE [LARGE SCALE GENOMIC DNA]</scope>
    <source>
        <strain evidence="3 4">PTG4-2</strain>
    </source>
</reference>
<evidence type="ECO:0000259" key="2">
    <source>
        <dbReference type="Pfam" id="PF20078"/>
    </source>
</evidence>
<sequence length="366" mass="41318">MGNEAYQERDAAFFDYQLFDRFDFQLRGPEWPIDAPADFNIIGSARVFGCFVEKSMTAFLAERHGITARNFGTAGGNPYMFLRRPELLEYLSTSKAMPIIQVCGADGHTNDWFTRITGRTMKVKADGLGVKVGSRVRAGMGYRTAFKERPFEEVVEQIRKGQDFLLEDYKELKKALGRPAVVMYFSDRPARPLNKRTYRDLFTFPHCVDLRMWEELQSIFDYSLEIVSSEGMPFEVTNGTTSVRVDRYPSESMHRYAAEVIAEHRAAMLALADGPAKPVKTRRRKTEVVAPAPRADAPASKGEATARKKEAPARKSEAKPRKAEAPARQAAGSARQPPADPSRVEERRRKAAEARRQRREAANRTA</sequence>
<accession>A0A8B2NXP9</accession>
<dbReference type="AlphaFoldDB" id="A0A8B2NXP9"/>
<evidence type="ECO:0000313" key="4">
    <source>
        <dbReference type="Proteomes" id="UP000249590"/>
    </source>
</evidence>
<feature type="compositionally biased region" description="Basic and acidic residues" evidence="1">
    <location>
        <begin position="304"/>
        <end position="325"/>
    </location>
</feature>
<feature type="compositionally biased region" description="Basic and acidic residues" evidence="1">
    <location>
        <begin position="342"/>
        <end position="366"/>
    </location>
</feature>
<feature type="region of interest" description="Disordered" evidence="1">
    <location>
        <begin position="276"/>
        <end position="366"/>
    </location>
</feature>
<evidence type="ECO:0000256" key="1">
    <source>
        <dbReference type="SAM" id="MobiDB-lite"/>
    </source>
</evidence>
<protein>
    <recommendedName>
        <fullName evidence="2">DUF6473 domain-containing protein</fullName>
    </recommendedName>
</protein>
<dbReference type="EMBL" id="QHHQ01000001">
    <property type="protein sequence ID" value="RAI04133.1"/>
    <property type="molecule type" value="Genomic_DNA"/>
</dbReference>
<dbReference type="RefSeq" id="WP_111343351.1">
    <property type="nucleotide sequence ID" value="NZ_QHHQ01000001.1"/>
</dbReference>
<keyword evidence="4" id="KW-1185">Reference proteome</keyword>
<evidence type="ECO:0000313" key="3">
    <source>
        <dbReference type="EMBL" id="RAI04133.1"/>
    </source>
</evidence>